<dbReference type="GO" id="GO:0006152">
    <property type="term" value="P:purine nucleoside catabolic process"/>
    <property type="evidence" value="ECO:0007669"/>
    <property type="project" value="TreeGrafter"/>
</dbReference>
<keyword evidence="1 5" id="KW-0378">Hydrolase</keyword>
<dbReference type="InterPro" id="IPR036452">
    <property type="entry name" value="Ribo_hydro-like"/>
</dbReference>
<protein>
    <submittedName>
        <fullName evidence="5">Nucleoside hydrolase</fullName>
    </submittedName>
</protein>
<dbReference type="Pfam" id="PF01156">
    <property type="entry name" value="IU_nuc_hydro"/>
    <property type="match status" value="1"/>
</dbReference>
<dbReference type="KEGG" id="anr:Ana3638_09540"/>
<name>A0A6P1TMA2_9FIRM</name>
<evidence type="ECO:0000256" key="2">
    <source>
        <dbReference type="ARBA" id="ARBA00023295"/>
    </source>
</evidence>
<organism evidence="5 6">
    <name type="scientific">Anaerocolumna sedimenticola</name>
    <dbReference type="NCBI Taxonomy" id="2696063"/>
    <lineage>
        <taxon>Bacteria</taxon>
        <taxon>Bacillati</taxon>
        <taxon>Bacillota</taxon>
        <taxon>Clostridia</taxon>
        <taxon>Lachnospirales</taxon>
        <taxon>Lachnospiraceae</taxon>
        <taxon>Anaerocolumna</taxon>
    </lineage>
</organism>
<evidence type="ECO:0000256" key="3">
    <source>
        <dbReference type="SAM" id="Phobius"/>
    </source>
</evidence>
<dbReference type="Proteomes" id="UP000464314">
    <property type="component" value="Chromosome"/>
</dbReference>
<dbReference type="AlphaFoldDB" id="A0A6P1TMA2"/>
<evidence type="ECO:0000313" key="6">
    <source>
        <dbReference type="Proteomes" id="UP000464314"/>
    </source>
</evidence>
<keyword evidence="2" id="KW-0326">Glycosidase</keyword>
<evidence type="ECO:0000313" key="5">
    <source>
        <dbReference type="EMBL" id="QHQ60986.1"/>
    </source>
</evidence>
<keyword evidence="3" id="KW-1133">Transmembrane helix</keyword>
<keyword evidence="3" id="KW-0812">Transmembrane</keyword>
<dbReference type="GO" id="GO:0008477">
    <property type="term" value="F:purine nucleosidase activity"/>
    <property type="evidence" value="ECO:0007669"/>
    <property type="project" value="TreeGrafter"/>
</dbReference>
<dbReference type="RefSeq" id="WP_161837814.1">
    <property type="nucleotide sequence ID" value="NZ_CP048000.1"/>
</dbReference>
<gene>
    <name evidence="5" type="ORF">Ana3638_09540</name>
</gene>
<evidence type="ECO:0000259" key="4">
    <source>
        <dbReference type="Pfam" id="PF01156"/>
    </source>
</evidence>
<dbReference type="PANTHER" id="PTHR12304">
    <property type="entry name" value="INOSINE-URIDINE PREFERRING NUCLEOSIDE HYDROLASE"/>
    <property type="match status" value="1"/>
</dbReference>
<proteinExistence type="predicted"/>
<keyword evidence="3" id="KW-0472">Membrane</keyword>
<keyword evidence="6" id="KW-1185">Reference proteome</keyword>
<sequence length="326" mass="37066">MEHDITKQKDGELTESKGLNPRLIDNAKLIKRLEKPKGRIDVVIDTDTFNEIDDQFALSYLIKSEDKLNLKAIYAAPFHNDKSTGPADGMEKSYGEIIKILTLLEREDLKEYVYRGSKTYLPSETQPVISEAANDLVKRAMSYTEEKPLYVVAIGAITNIASAILINPAILDRIVLVWLGGHSYEWPNNREFNLYQDVAGARIIFSCGVPLIQLPCMGVVSAFATTGPELEYHLRGKNKLCDYLIDVTTAEAAMYQGGLAWSRAIWDVTAVAWLLDGDFEYDKLVHSPIPEYDDRYAFDENRHFIKYVYHINRDNLFADLFQKLSR</sequence>
<dbReference type="SUPFAM" id="SSF53590">
    <property type="entry name" value="Nucleoside hydrolase"/>
    <property type="match status" value="1"/>
</dbReference>
<dbReference type="InterPro" id="IPR001910">
    <property type="entry name" value="Inosine/uridine_hydrolase_dom"/>
</dbReference>
<feature type="transmembrane region" description="Helical" evidence="3">
    <location>
        <begin position="148"/>
        <end position="166"/>
    </location>
</feature>
<evidence type="ECO:0000256" key="1">
    <source>
        <dbReference type="ARBA" id="ARBA00022801"/>
    </source>
</evidence>
<accession>A0A6P1TMA2</accession>
<feature type="domain" description="Inosine/uridine-preferring nucleoside hydrolase" evidence="4">
    <location>
        <begin position="42"/>
        <end position="280"/>
    </location>
</feature>
<dbReference type="PANTHER" id="PTHR12304:SF4">
    <property type="entry name" value="URIDINE NUCLEOSIDASE"/>
    <property type="match status" value="1"/>
</dbReference>
<dbReference type="GO" id="GO:0005829">
    <property type="term" value="C:cytosol"/>
    <property type="evidence" value="ECO:0007669"/>
    <property type="project" value="TreeGrafter"/>
</dbReference>
<dbReference type="Gene3D" id="3.90.245.10">
    <property type="entry name" value="Ribonucleoside hydrolase-like"/>
    <property type="match status" value="1"/>
</dbReference>
<reference evidence="5 6" key="1">
    <citation type="submission" date="2020-01" db="EMBL/GenBank/DDBJ databases">
        <title>Genome analysis of Anaerocolumna sp. CBA3638.</title>
        <authorList>
            <person name="Kim J."/>
            <person name="Roh S.W."/>
        </authorList>
    </citation>
    <scope>NUCLEOTIDE SEQUENCE [LARGE SCALE GENOMIC DNA]</scope>
    <source>
        <strain evidence="5 6">CBA3638</strain>
    </source>
</reference>
<dbReference type="EMBL" id="CP048000">
    <property type="protein sequence ID" value="QHQ60986.1"/>
    <property type="molecule type" value="Genomic_DNA"/>
</dbReference>
<dbReference type="InterPro" id="IPR023186">
    <property type="entry name" value="IUNH"/>
</dbReference>